<gene>
    <name evidence="1" type="ORF">LTR62_002828</name>
</gene>
<comment type="caution">
    <text evidence="1">The sequence shown here is derived from an EMBL/GenBank/DDBJ whole genome shotgun (WGS) entry which is preliminary data.</text>
</comment>
<name>A0AAN7TPU8_9PEZI</name>
<evidence type="ECO:0008006" key="3">
    <source>
        <dbReference type="Google" id="ProtNLM"/>
    </source>
</evidence>
<dbReference type="PANTHER" id="PTHR39214">
    <property type="entry name" value="MICROBODY (PEROXISOME) BIOGENESIS PROTEIN PEROXIN 8 (EUROFUNG)"/>
    <property type="match status" value="1"/>
</dbReference>
<dbReference type="EMBL" id="JAVRRL010000002">
    <property type="protein sequence ID" value="KAK5118315.1"/>
    <property type="molecule type" value="Genomic_DNA"/>
</dbReference>
<organism evidence="1 2">
    <name type="scientific">Meristemomyces frigidus</name>
    <dbReference type="NCBI Taxonomy" id="1508187"/>
    <lineage>
        <taxon>Eukaryota</taxon>
        <taxon>Fungi</taxon>
        <taxon>Dikarya</taxon>
        <taxon>Ascomycota</taxon>
        <taxon>Pezizomycotina</taxon>
        <taxon>Dothideomycetes</taxon>
        <taxon>Dothideomycetidae</taxon>
        <taxon>Mycosphaerellales</taxon>
        <taxon>Teratosphaeriaceae</taxon>
        <taxon>Meristemomyces</taxon>
    </lineage>
</organism>
<dbReference type="AlphaFoldDB" id="A0AAN7TPU8"/>
<proteinExistence type="predicted"/>
<dbReference type="Proteomes" id="UP001310890">
    <property type="component" value="Unassembled WGS sequence"/>
</dbReference>
<dbReference type="InterPro" id="IPR055334">
    <property type="entry name" value="PEX8-like"/>
</dbReference>
<evidence type="ECO:0000313" key="1">
    <source>
        <dbReference type="EMBL" id="KAK5118315.1"/>
    </source>
</evidence>
<accession>A0AAN7TPU8</accession>
<sequence>MPADRLLGTLLRSLQTHAEQQDTGRLLGTVSSLLTTLNNPLNITLLTSQLLFAPAVWAHQEDLRTCMQCLGVFHSAAHALVRHERSILDKTADQDFTRLQLERTLPKDDWIRAIVSGADDKSPRWRHVLVLGGLLLGFGSPEDEWLSRSMRSSLASALVTAVNASLREVGPDDDLGRQAITAVINHCFPLLESHDREQLDYDTLCPALLQTTLNSSEGLQSGYFLGRIDTDVRASSATQFQWLEHSRSFQVIQRLQTSPLIGSLGPLARLIAHAVEQVHDPRLVLATVTELVAFSRTLYLQWRQIKLSEIDASEESLYLTAETMDKTIPVLWKLLRSTMYAVVIILRSVMGRMLADGRLGADNAAPKIVTQALHSLRYLSFISLRAGSSAFSQYTFVNLTAMDVLAAYLQDAEAFLQMIRPAELGVIPQHPVERCLDLFFLNTAEHFTLITSQQLSDELIVAAATPYLVSGGNNNLLPLFEAAHSVILAVFSAPQNAELTSRRLPPYIKTLFNVFPSNLSVRQFRLAFQTLMRLTAPPSQLAARQPMLPVILLELLYERALHAPTVPLFPQPTSTDPSAPPEALMELSEQAFLTLTVIDSLPYLSFDLLAEWLTLAADLVHHVHEPDVREHCKEHFWTVLVEGEMDPERSQFCAAWWNTDGGRELVLRGYRPEGTGKYTMSGALPDDVSKL</sequence>
<protein>
    <recommendedName>
        <fullName evidence="3">Peroxisomal membrane protein PEX17</fullName>
    </recommendedName>
</protein>
<dbReference type="PANTHER" id="PTHR39214:SF1">
    <property type="entry name" value="MICROBODY (PEROXISOME) BIOGENESIS PROTEIN PEROXIN 8 (EUROFUNG)"/>
    <property type="match status" value="1"/>
</dbReference>
<evidence type="ECO:0000313" key="2">
    <source>
        <dbReference type="Proteomes" id="UP001310890"/>
    </source>
</evidence>
<reference evidence="1" key="1">
    <citation type="submission" date="2023-08" db="EMBL/GenBank/DDBJ databases">
        <title>Black Yeasts Isolated from many extreme environments.</title>
        <authorList>
            <person name="Coleine C."/>
            <person name="Stajich J.E."/>
            <person name="Selbmann L."/>
        </authorList>
    </citation>
    <scope>NUCLEOTIDE SEQUENCE</scope>
    <source>
        <strain evidence="1">CCFEE 5401</strain>
    </source>
</reference>
<dbReference type="Pfam" id="PF26001">
    <property type="entry name" value="Pex8"/>
    <property type="match status" value="1"/>
</dbReference>